<dbReference type="EMBL" id="CAOQHR010000007">
    <property type="protein sequence ID" value="CAI6336933.1"/>
    <property type="molecule type" value="Genomic_DNA"/>
</dbReference>
<dbReference type="AlphaFoldDB" id="A0A9W4XME4"/>
<reference evidence="1" key="1">
    <citation type="submission" date="2023-01" db="EMBL/GenBank/DDBJ databases">
        <authorList>
            <person name="Van Ghelder C."/>
            <person name="Rancurel C."/>
        </authorList>
    </citation>
    <scope>NUCLEOTIDE SEQUENCE</scope>
    <source>
        <strain evidence="1">CNCM I-4278</strain>
    </source>
</reference>
<proteinExistence type="predicted"/>
<organism evidence="1 2">
    <name type="scientific">Periconia digitata</name>
    <dbReference type="NCBI Taxonomy" id="1303443"/>
    <lineage>
        <taxon>Eukaryota</taxon>
        <taxon>Fungi</taxon>
        <taxon>Dikarya</taxon>
        <taxon>Ascomycota</taxon>
        <taxon>Pezizomycotina</taxon>
        <taxon>Dothideomycetes</taxon>
        <taxon>Pleosporomycetidae</taxon>
        <taxon>Pleosporales</taxon>
        <taxon>Massarineae</taxon>
        <taxon>Periconiaceae</taxon>
        <taxon>Periconia</taxon>
    </lineage>
</organism>
<gene>
    <name evidence="1" type="ORF">PDIGIT_LOCUS10039</name>
</gene>
<comment type="caution">
    <text evidence="1">The sequence shown here is derived from an EMBL/GenBank/DDBJ whole genome shotgun (WGS) entry which is preliminary data.</text>
</comment>
<dbReference type="Proteomes" id="UP001152607">
    <property type="component" value="Unassembled WGS sequence"/>
</dbReference>
<keyword evidence="2" id="KW-1185">Reference proteome</keyword>
<name>A0A9W4XME4_9PLEO</name>
<accession>A0A9W4XME4</accession>
<sequence>MFTNPLSTLHLLGLYCVGYLSAPLRLDLLDDMKLHLRRMSFLCAALLWITLGPTARSLPALTTIQQAPAPPHPRTHYPHVSVSVQTVFGGLRNPRGNVACWSPSAKLHQYTDCTDAQINTTPASDKQTSALASIHRRRRAMPLYP</sequence>
<evidence type="ECO:0000313" key="1">
    <source>
        <dbReference type="EMBL" id="CAI6336933.1"/>
    </source>
</evidence>
<evidence type="ECO:0000313" key="2">
    <source>
        <dbReference type="Proteomes" id="UP001152607"/>
    </source>
</evidence>
<protein>
    <submittedName>
        <fullName evidence="1">Uncharacterized protein</fullName>
    </submittedName>
</protein>